<dbReference type="Gene3D" id="3.40.630.30">
    <property type="match status" value="1"/>
</dbReference>
<proteinExistence type="predicted"/>
<dbReference type="SUPFAM" id="SSF55729">
    <property type="entry name" value="Acyl-CoA N-acyltransferases (Nat)"/>
    <property type="match status" value="1"/>
</dbReference>
<dbReference type="PROSITE" id="PS51186">
    <property type="entry name" value="GNAT"/>
    <property type="match status" value="1"/>
</dbReference>
<dbReference type="PANTHER" id="PTHR43415:SF4">
    <property type="entry name" value="N-ACETYLTRANSFERASE DOMAIN-CONTAINING PROTEIN"/>
    <property type="match status" value="1"/>
</dbReference>
<dbReference type="Pfam" id="PF13302">
    <property type="entry name" value="Acetyltransf_3"/>
    <property type="match status" value="1"/>
</dbReference>
<name>A0A255E2X1_9ACTN</name>
<dbReference type="AlphaFoldDB" id="A0A255E2X1"/>
<dbReference type="EMBL" id="NMVI01000025">
    <property type="protein sequence ID" value="OYN85321.1"/>
    <property type="molecule type" value="Genomic_DNA"/>
</dbReference>
<dbReference type="GO" id="GO:0016747">
    <property type="term" value="F:acyltransferase activity, transferring groups other than amino-acyl groups"/>
    <property type="evidence" value="ECO:0007669"/>
    <property type="project" value="InterPro"/>
</dbReference>
<dbReference type="RefSeq" id="WP_094451426.1">
    <property type="nucleotide sequence ID" value="NZ_NMVI01000025.1"/>
</dbReference>
<dbReference type="PANTHER" id="PTHR43415">
    <property type="entry name" value="SPERMIDINE N(1)-ACETYLTRANSFERASE"/>
    <property type="match status" value="1"/>
</dbReference>
<evidence type="ECO:0000313" key="3">
    <source>
        <dbReference type="Proteomes" id="UP000216533"/>
    </source>
</evidence>
<sequence>MTMLTDNWERLGPQLPAPLTLGPLLKPARDLIAPHLPGGEWKKWDAPYFEPLARDLVNGWLARMERDPWQLDHQTQIPTTLAILESGRAVGMAAWGWEHFPSGWRRVELSIYDPRDWNRGLGTAVLRAWSDWLLALPDTHRLDLRTWSGNERMLRVADKCGFQEDGRLRGAYAWDGRHVDEVICSRIGDAQTAVS</sequence>
<protein>
    <recommendedName>
        <fullName evidence="1">N-acetyltransferase domain-containing protein</fullName>
    </recommendedName>
</protein>
<organism evidence="2 3">
    <name type="scientific">Parenemella sanctibonifatiensis</name>
    <dbReference type="NCBI Taxonomy" id="2016505"/>
    <lineage>
        <taxon>Bacteria</taxon>
        <taxon>Bacillati</taxon>
        <taxon>Actinomycetota</taxon>
        <taxon>Actinomycetes</taxon>
        <taxon>Propionibacteriales</taxon>
        <taxon>Propionibacteriaceae</taxon>
        <taxon>Parenemella</taxon>
    </lineage>
</organism>
<gene>
    <name evidence="2" type="ORF">CGZ92_11005</name>
</gene>
<evidence type="ECO:0000313" key="2">
    <source>
        <dbReference type="EMBL" id="OYN85321.1"/>
    </source>
</evidence>
<accession>A0A255E2X1</accession>
<feature type="domain" description="N-acetyltransferase" evidence="1">
    <location>
        <begin position="31"/>
        <end position="180"/>
    </location>
</feature>
<reference evidence="2 3" key="1">
    <citation type="submission" date="2017-07" db="EMBL/GenBank/DDBJ databases">
        <title>Draft whole genome sequences of clinical Proprionibacteriaceae strains.</title>
        <authorList>
            <person name="Bernier A.-M."/>
            <person name="Bernard K."/>
            <person name="Domingo M.-C."/>
        </authorList>
    </citation>
    <scope>NUCLEOTIDE SEQUENCE [LARGE SCALE GENOMIC DNA]</scope>
    <source>
        <strain evidence="2 3">NML 160184</strain>
    </source>
</reference>
<dbReference type="InterPro" id="IPR000182">
    <property type="entry name" value="GNAT_dom"/>
</dbReference>
<comment type="caution">
    <text evidence="2">The sequence shown here is derived from an EMBL/GenBank/DDBJ whole genome shotgun (WGS) entry which is preliminary data.</text>
</comment>
<dbReference type="InterPro" id="IPR016181">
    <property type="entry name" value="Acyl_CoA_acyltransferase"/>
</dbReference>
<dbReference type="Proteomes" id="UP000216533">
    <property type="component" value="Unassembled WGS sequence"/>
</dbReference>
<evidence type="ECO:0000259" key="1">
    <source>
        <dbReference type="PROSITE" id="PS51186"/>
    </source>
</evidence>